<keyword evidence="6" id="KW-0472">Membrane</keyword>
<dbReference type="PANTHER" id="PTHR14969">
    <property type="entry name" value="SPHINGOSINE-1-PHOSPHATE PHOSPHOHYDROLASE"/>
    <property type="match status" value="1"/>
</dbReference>
<feature type="region of interest" description="Disordered" evidence="7">
    <location>
        <begin position="254"/>
        <end position="312"/>
    </location>
</feature>
<protein>
    <recommendedName>
        <fullName evidence="8">Phosphatidic acid phosphatase type 2/haloperoxidase domain-containing protein</fullName>
    </recommendedName>
</protein>
<evidence type="ECO:0000313" key="10">
    <source>
        <dbReference type="Proteomes" id="UP001499942"/>
    </source>
</evidence>
<evidence type="ECO:0000256" key="5">
    <source>
        <dbReference type="ARBA" id="ARBA00022989"/>
    </source>
</evidence>
<keyword evidence="2" id="KW-1003">Cell membrane</keyword>
<sequence>MRYAGARWEVVDRRLVGALHAFGRRRPVVAATARALSLTGEHAALWLAAGLAGAAADPPRRDPWLRATVLTATAHGAASALKHLARRPRPALPPNRHPAGPAAQLDRRPVGLALPPERGPADPAVPPVRYPAGPAAQPERGPADPALPPEPGPVAPLGCHLVDPPGIGGGGTPVAGVVSADGGCGTPVASARTGCACAPVPGTGGGGTPLAVPDTGAAPAGSCCGLPSAAPPPGSVAEPDTGCCRTPLSAPRAGAVPIGGGRPSSGAPGTGAGPSAGGGTPSPPSRAGAVPIGGGRASSAAGGGTPSPSAAAAADGSARARCATGAVGGGACGRVPFRLVVGRYSFPSSHAASAAAAAVAFAAVRPGTRWAGAPVAAAMCLSRLVMGAHYPTDVVAGALLGAVTAAVGGRWAPPAVRDRFRDGRRRG</sequence>
<dbReference type="InterPro" id="IPR000326">
    <property type="entry name" value="PAP2/HPO"/>
</dbReference>
<accession>A0ABN3N5K3</accession>
<dbReference type="Gene3D" id="1.20.144.10">
    <property type="entry name" value="Phosphatidic acid phosphatase type 2/haloperoxidase"/>
    <property type="match status" value="1"/>
</dbReference>
<gene>
    <name evidence="9" type="ORF">GCM10010393_55020</name>
</gene>
<feature type="domain" description="Phosphatidic acid phosphatase type 2/haloperoxidase" evidence="8">
    <location>
        <begin position="307"/>
        <end position="409"/>
    </location>
</feature>
<dbReference type="EMBL" id="BAAASR010000040">
    <property type="protein sequence ID" value="GAA2514888.1"/>
    <property type="molecule type" value="Genomic_DNA"/>
</dbReference>
<keyword evidence="3" id="KW-0812">Transmembrane</keyword>
<name>A0ABN3N5K3_9ACTN</name>
<organism evidence="9 10">
    <name type="scientific">Streptomyces gobitricini</name>
    <dbReference type="NCBI Taxonomy" id="68211"/>
    <lineage>
        <taxon>Bacteria</taxon>
        <taxon>Bacillati</taxon>
        <taxon>Actinomycetota</taxon>
        <taxon>Actinomycetes</taxon>
        <taxon>Kitasatosporales</taxon>
        <taxon>Streptomycetaceae</taxon>
        <taxon>Streptomyces</taxon>
    </lineage>
</organism>
<proteinExistence type="predicted"/>
<keyword evidence="10" id="KW-1185">Reference proteome</keyword>
<dbReference type="InterPro" id="IPR036938">
    <property type="entry name" value="PAP2/HPO_sf"/>
</dbReference>
<dbReference type="Proteomes" id="UP001499942">
    <property type="component" value="Unassembled WGS sequence"/>
</dbReference>
<evidence type="ECO:0000256" key="3">
    <source>
        <dbReference type="ARBA" id="ARBA00022692"/>
    </source>
</evidence>
<keyword evidence="4" id="KW-0378">Hydrolase</keyword>
<feature type="compositionally biased region" description="Gly residues" evidence="7">
    <location>
        <begin position="257"/>
        <end position="280"/>
    </location>
</feature>
<comment type="subcellular location">
    <subcellularLocation>
        <location evidence="1">Cell membrane</location>
        <topology evidence="1">Multi-pass membrane protein</topology>
    </subcellularLocation>
</comment>
<dbReference type="RefSeq" id="WP_425575778.1">
    <property type="nucleotide sequence ID" value="NZ_BAAASR010000040.1"/>
</dbReference>
<feature type="compositionally biased region" description="Gly residues" evidence="7">
    <location>
        <begin position="291"/>
        <end position="305"/>
    </location>
</feature>
<evidence type="ECO:0000256" key="7">
    <source>
        <dbReference type="SAM" id="MobiDB-lite"/>
    </source>
</evidence>
<keyword evidence="5" id="KW-1133">Transmembrane helix</keyword>
<dbReference type="SMART" id="SM00014">
    <property type="entry name" value="acidPPc"/>
    <property type="match status" value="1"/>
</dbReference>
<dbReference type="SUPFAM" id="SSF48317">
    <property type="entry name" value="Acid phosphatase/Vanadium-dependent haloperoxidase"/>
    <property type="match status" value="2"/>
</dbReference>
<feature type="region of interest" description="Disordered" evidence="7">
    <location>
        <begin position="82"/>
        <end position="151"/>
    </location>
</feature>
<evidence type="ECO:0000256" key="6">
    <source>
        <dbReference type="ARBA" id="ARBA00023136"/>
    </source>
</evidence>
<evidence type="ECO:0000256" key="4">
    <source>
        <dbReference type="ARBA" id="ARBA00022801"/>
    </source>
</evidence>
<evidence type="ECO:0000256" key="2">
    <source>
        <dbReference type="ARBA" id="ARBA00022475"/>
    </source>
</evidence>
<evidence type="ECO:0000313" key="9">
    <source>
        <dbReference type="EMBL" id="GAA2514888.1"/>
    </source>
</evidence>
<evidence type="ECO:0000256" key="1">
    <source>
        <dbReference type="ARBA" id="ARBA00004651"/>
    </source>
</evidence>
<dbReference type="Pfam" id="PF01569">
    <property type="entry name" value="PAP2"/>
    <property type="match status" value="1"/>
</dbReference>
<comment type="caution">
    <text evidence="9">The sequence shown here is derived from an EMBL/GenBank/DDBJ whole genome shotgun (WGS) entry which is preliminary data.</text>
</comment>
<evidence type="ECO:0000259" key="8">
    <source>
        <dbReference type="SMART" id="SM00014"/>
    </source>
</evidence>
<dbReference type="PANTHER" id="PTHR14969:SF62">
    <property type="entry name" value="DECAPRENYLPHOSPHORYL-5-PHOSPHORIBOSE PHOSPHATASE RV3807C-RELATED"/>
    <property type="match status" value="1"/>
</dbReference>
<reference evidence="9 10" key="1">
    <citation type="journal article" date="2019" name="Int. J. Syst. Evol. Microbiol.">
        <title>The Global Catalogue of Microorganisms (GCM) 10K type strain sequencing project: providing services to taxonomists for standard genome sequencing and annotation.</title>
        <authorList>
            <consortium name="The Broad Institute Genomics Platform"/>
            <consortium name="The Broad Institute Genome Sequencing Center for Infectious Disease"/>
            <person name="Wu L."/>
            <person name="Ma J."/>
        </authorList>
    </citation>
    <scope>NUCLEOTIDE SEQUENCE [LARGE SCALE GENOMIC DNA]</scope>
    <source>
        <strain evidence="9 10">JCM 5062</strain>
    </source>
</reference>